<dbReference type="Proteomes" id="UP000006729">
    <property type="component" value="Chromosome 16"/>
</dbReference>
<proteinExistence type="predicted"/>
<keyword evidence="1" id="KW-0472">Membrane</keyword>
<feature type="transmembrane region" description="Helical" evidence="1">
    <location>
        <begin position="30"/>
        <end position="50"/>
    </location>
</feature>
<evidence type="ECO:0000256" key="1">
    <source>
        <dbReference type="SAM" id="Phobius"/>
    </source>
</evidence>
<organism evidence="2 3">
    <name type="scientific">Populus trichocarpa</name>
    <name type="common">Western balsam poplar</name>
    <name type="synonym">Populus balsamifera subsp. trichocarpa</name>
    <dbReference type="NCBI Taxonomy" id="3694"/>
    <lineage>
        <taxon>Eukaryota</taxon>
        <taxon>Viridiplantae</taxon>
        <taxon>Streptophyta</taxon>
        <taxon>Embryophyta</taxon>
        <taxon>Tracheophyta</taxon>
        <taxon>Spermatophyta</taxon>
        <taxon>Magnoliopsida</taxon>
        <taxon>eudicotyledons</taxon>
        <taxon>Gunneridae</taxon>
        <taxon>Pentapetalae</taxon>
        <taxon>rosids</taxon>
        <taxon>fabids</taxon>
        <taxon>Malpighiales</taxon>
        <taxon>Salicaceae</taxon>
        <taxon>Saliceae</taxon>
        <taxon>Populus</taxon>
    </lineage>
</organism>
<keyword evidence="1" id="KW-1133">Transmembrane helix</keyword>
<dbReference type="InParanoid" id="A0A2K1XCE4"/>
<evidence type="ECO:0000313" key="2">
    <source>
        <dbReference type="EMBL" id="PNS98443.1"/>
    </source>
</evidence>
<keyword evidence="1" id="KW-0812">Transmembrane</keyword>
<accession>A0A2K1XCE4</accession>
<dbReference type="AlphaFoldDB" id="A0A2K1XCE4"/>
<protein>
    <submittedName>
        <fullName evidence="2">Uncharacterized protein</fullName>
    </submittedName>
</protein>
<evidence type="ECO:0000313" key="3">
    <source>
        <dbReference type="Proteomes" id="UP000006729"/>
    </source>
</evidence>
<reference evidence="2 3" key="1">
    <citation type="journal article" date="2006" name="Science">
        <title>The genome of black cottonwood, Populus trichocarpa (Torr. &amp; Gray).</title>
        <authorList>
            <person name="Tuskan G.A."/>
            <person name="Difazio S."/>
            <person name="Jansson S."/>
            <person name="Bohlmann J."/>
            <person name="Grigoriev I."/>
            <person name="Hellsten U."/>
            <person name="Putnam N."/>
            <person name="Ralph S."/>
            <person name="Rombauts S."/>
            <person name="Salamov A."/>
            <person name="Schein J."/>
            <person name="Sterck L."/>
            <person name="Aerts A."/>
            <person name="Bhalerao R.R."/>
            <person name="Bhalerao R.P."/>
            <person name="Blaudez D."/>
            <person name="Boerjan W."/>
            <person name="Brun A."/>
            <person name="Brunner A."/>
            <person name="Busov V."/>
            <person name="Campbell M."/>
            <person name="Carlson J."/>
            <person name="Chalot M."/>
            <person name="Chapman J."/>
            <person name="Chen G.L."/>
            <person name="Cooper D."/>
            <person name="Coutinho P.M."/>
            <person name="Couturier J."/>
            <person name="Covert S."/>
            <person name="Cronk Q."/>
            <person name="Cunningham R."/>
            <person name="Davis J."/>
            <person name="Degroeve S."/>
            <person name="Dejardin A."/>
            <person name="Depamphilis C."/>
            <person name="Detter J."/>
            <person name="Dirks B."/>
            <person name="Dubchak I."/>
            <person name="Duplessis S."/>
            <person name="Ehlting J."/>
            <person name="Ellis B."/>
            <person name="Gendler K."/>
            <person name="Goodstein D."/>
            <person name="Gribskov M."/>
            <person name="Grimwood J."/>
            <person name="Groover A."/>
            <person name="Gunter L."/>
            <person name="Hamberger B."/>
            <person name="Heinze B."/>
            <person name="Helariutta Y."/>
            <person name="Henrissat B."/>
            <person name="Holligan D."/>
            <person name="Holt R."/>
            <person name="Huang W."/>
            <person name="Islam-Faridi N."/>
            <person name="Jones S."/>
            <person name="Jones-Rhoades M."/>
            <person name="Jorgensen R."/>
            <person name="Joshi C."/>
            <person name="Kangasjarvi J."/>
            <person name="Karlsson J."/>
            <person name="Kelleher C."/>
            <person name="Kirkpatrick R."/>
            <person name="Kirst M."/>
            <person name="Kohler A."/>
            <person name="Kalluri U."/>
            <person name="Larimer F."/>
            <person name="Leebens-Mack J."/>
            <person name="Leple J.C."/>
            <person name="Locascio P."/>
            <person name="Lou Y."/>
            <person name="Lucas S."/>
            <person name="Martin F."/>
            <person name="Montanini B."/>
            <person name="Napoli C."/>
            <person name="Nelson D.R."/>
            <person name="Nelson C."/>
            <person name="Nieminen K."/>
            <person name="Nilsson O."/>
            <person name="Pereda V."/>
            <person name="Peter G."/>
            <person name="Philippe R."/>
            <person name="Pilate G."/>
            <person name="Poliakov A."/>
            <person name="Razumovskaya J."/>
            <person name="Richardson P."/>
            <person name="Rinaldi C."/>
            <person name="Ritland K."/>
            <person name="Rouze P."/>
            <person name="Ryaboy D."/>
            <person name="Schmutz J."/>
            <person name="Schrader J."/>
            <person name="Segerman B."/>
            <person name="Shin H."/>
            <person name="Siddiqui A."/>
            <person name="Sterky F."/>
            <person name="Terry A."/>
            <person name="Tsai C.J."/>
            <person name="Uberbacher E."/>
            <person name="Unneberg P."/>
            <person name="Vahala J."/>
            <person name="Wall K."/>
            <person name="Wessler S."/>
            <person name="Yang G."/>
            <person name="Yin T."/>
            <person name="Douglas C."/>
            <person name="Marra M."/>
            <person name="Sandberg G."/>
            <person name="Van de Peer Y."/>
            <person name="Rokhsar D."/>
        </authorList>
    </citation>
    <scope>NUCLEOTIDE SEQUENCE [LARGE SCALE GENOMIC DNA]</scope>
    <source>
        <strain evidence="3">cv. Nisqually</strain>
    </source>
</reference>
<dbReference type="EMBL" id="CM009305">
    <property type="protein sequence ID" value="PNS98443.1"/>
    <property type="molecule type" value="Genomic_DNA"/>
</dbReference>
<sequence length="80" mass="9334">MYMYIVSYTGAQGRGIDLCTVMDSYLTFNFLPLILWSSISFFASFSKPLCHHISYHDEMKKYSSELVCLNFIIWVNTKCL</sequence>
<keyword evidence="3" id="KW-1185">Reference proteome</keyword>
<gene>
    <name evidence="2" type="ORF">POPTR_016G077300</name>
</gene>
<name>A0A2K1XCE4_POPTR</name>